<sequence>MNTTIKSVFVAGLLSLGASVSFAAGPAATIDQLAWMTGNYAGNLGPNTLEENWIAPEGGSIAAMVRMTGNGGTSMFEMITIEEVDGSLVLNVQQFDAGFKPRAPEPTTMELAMIMDNHVHFNAVTEGGMRSLGYTLEGDTFTIHVEQASGQTMNIELQKRSLWD</sequence>
<evidence type="ECO:0000313" key="2">
    <source>
        <dbReference type="EMBL" id="KKO07030.1"/>
    </source>
</evidence>
<gene>
    <name evidence="2" type="ORF">LCGC14_0062160</name>
</gene>
<dbReference type="InterPro" id="IPR046232">
    <property type="entry name" value="DUF6265"/>
</dbReference>
<accession>A0A0F9VSI5</accession>
<dbReference type="AlphaFoldDB" id="A0A0F9VSI5"/>
<feature type="domain" description="DUF6265" evidence="1">
    <location>
        <begin position="34"/>
        <end position="146"/>
    </location>
</feature>
<reference evidence="2" key="1">
    <citation type="journal article" date="2015" name="Nature">
        <title>Complex archaea that bridge the gap between prokaryotes and eukaryotes.</title>
        <authorList>
            <person name="Spang A."/>
            <person name="Saw J.H."/>
            <person name="Jorgensen S.L."/>
            <person name="Zaremba-Niedzwiedzka K."/>
            <person name="Martijn J."/>
            <person name="Lind A.E."/>
            <person name="van Eijk R."/>
            <person name="Schleper C."/>
            <person name="Guy L."/>
            <person name="Ettema T.J."/>
        </authorList>
    </citation>
    <scope>NUCLEOTIDE SEQUENCE</scope>
</reference>
<dbReference type="Pfam" id="PF19780">
    <property type="entry name" value="DUF6265"/>
    <property type="match status" value="1"/>
</dbReference>
<comment type="caution">
    <text evidence="2">The sequence shown here is derived from an EMBL/GenBank/DDBJ whole genome shotgun (WGS) entry which is preliminary data.</text>
</comment>
<organism evidence="2">
    <name type="scientific">marine sediment metagenome</name>
    <dbReference type="NCBI Taxonomy" id="412755"/>
    <lineage>
        <taxon>unclassified sequences</taxon>
        <taxon>metagenomes</taxon>
        <taxon>ecological metagenomes</taxon>
    </lineage>
</organism>
<name>A0A0F9VSI5_9ZZZZ</name>
<proteinExistence type="predicted"/>
<protein>
    <recommendedName>
        <fullName evidence="1">DUF6265 domain-containing protein</fullName>
    </recommendedName>
</protein>
<dbReference type="EMBL" id="LAZR01000014">
    <property type="protein sequence ID" value="KKO07030.1"/>
    <property type="molecule type" value="Genomic_DNA"/>
</dbReference>
<evidence type="ECO:0000259" key="1">
    <source>
        <dbReference type="Pfam" id="PF19780"/>
    </source>
</evidence>